<keyword evidence="1" id="KW-1133">Transmembrane helix</keyword>
<dbReference type="Proteomes" id="UP000650467">
    <property type="component" value="Unassembled WGS sequence"/>
</dbReference>
<protein>
    <submittedName>
        <fullName evidence="2">Uncharacterized protein</fullName>
    </submittedName>
</protein>
<keyword evidence="3" id="KW-1185">Reference proteome</keyword>
<sequence length="166" mass="18325">MAMASLNTTAGPARRASMDCRRSMDLSTPVLARRCAAQRTSRLVPLNAAAEGTTSSSQQAFEGVDQTATQQPSKAQGGACPFDTNYWHYSRSWPWWQQRAFLVPAGIAFIVAANMMEEPGIKTTLMASIPVALLWYLGLVLVPRQFSTYCSTWAKEHPEQAPENRK</sequence>
<name>A0A836B3B2_CHLIN</name>
<gene>
    <name evidence="2" type="ORF">HXX76_000949</name>
</gene>
<evidence type="ECO:0000313" key="2">
    <source>
        <dbReference type="EMBL" id="KAG2446362.1"/>
    </source>
</evidence>
<evidence type="ECO:0000313" key="3">
    <source>
        <dbReference type="Proteomes" id="UP000650467"/>
    </source>
</evidence>
<keyword evidence="1" id="KW-0472">Membrane</keyword>
<proteinExistence type="predicted"/>
<accession>A0A836B3B2</accession>
<feature type="transmembrane region" description="Helical" evidence="1">
    <location>
        <begin position="123"/>
        <end position="142"/>
    </location>
</feature>
<evidence type="ECO:0000256" key="1">
    <source>
        <dbReference type="SAM" id="Phobius"/>
    </source>
</evidence>
<comment type="caution">
    <text evidence="2">The sequence shown here is derived from an EMBL/GenBank/DDBJ whole genome shotgun (WGS) entry which is preliminary data.</text>
</comment>
<keyword evidence="1" id="KW-0812">Transmembrane</keyword>
<organism evidence="2 3">
    <name type="scientific">Chlamydomonas incerta</name>
    <dbReference type="NCBI Taxonomy" id="51695"/>
    <lineage>
        <taxon>Eukaryota</taxon>
        <taxon>Viridiplantae</taxon>
        <taxon>Chlorophyta</taxon>
        <taxon>core chlorophytes</taxon>
        <taxon>Chlorophyceae</taxon>
        <taxon>CS clade</taxon>
        <taxon>Chlamydomonadales</taxon>
        <taxon>Chlamydomonadaceae</taxon>
        <taxon>Chlamydomonas</taxon>
    </lineage>
</organism>
<dbReference type="EMBL" id="JAEHOC010000001">
    <property type="protein sequence ID" value="KAG2446362.1"/>
    <property type="molecule type" value="Genomic_DNA"/>
</dbReference>
<dbReference type="OrthoDB" id="523044at2759"/>
<dbReference type="AlphaFoldDB" id="A0A836B3B2"/>
<reference evidence="2" key="1">
    <citation type="journal article" date="2020" name="bioRxiv">
        <title>Comparative genomics of Chlamydomonas.</title>
        <authorList>
            <person name="Craig R.J."/>
            <person name="Hasan A.R."/>
            <person name="Ness R.W."/>
            <person name="Keightley P.D."/>
        </authorList>
    </citation>
    <scope>NUCLEOTIDE SEQUENCE</scope>
    <source>
        <strain evidence="2">SAG 7.73</strain>
    </source>
</reference>
<feature type="transmembrane region" description="Helical" evidence="1">
    <location>
        <begin position="100"/>
        <end position="117"/>
    </location>
</feature>